<reference evidence="2" key="1">
    <citation type="submission" date="2016-10" db="EMBL/GenBank/DDBJ databases">
        <authorList>
            <person name="Varghese N."/>
            <person name="Submissions S."/>
        </authorList>
    </citation>
    <scope>NUCLEOTIDE SEQUENCE [LARGE SCALE GENOMIC DNA]</scope>
    <source>
        <strain evidence="2">CGMCC 1.3704</strain>
    </source>
</reference>
<dbReference type="EMBL" id="FOSB01000017">
    <property type="protein sequence ID" value="SFK54336.1"/>
    <property type="molecule type" value="Genomic_DNA"/>
</dbReference>
<keyword evidence="2" id="KW-1185">Reference proteome</keyword>
<dbReference type="Proteomes" id="UP000183557">
    <property type="component" value="Unassembled WGS sequence"/>
</dbReference>
<dbReference type="RefSeq" id="WP_075038229.1">
    <property type="nucleotide sequence ID" value="NZ_FOSB01000017.1"/>
</dbReference>
<dbReference type="OrthoDB" id="2382008at2"/>
<proteinExistence type="predicted"/>
<evidence type="ECO:0000313" key="2">
    <source>
        <dbReference type="Proteomes" id="UP000183557"/>
    </source>
</evidence>
<protein>
    <submittedName>
        <fullName evidence="1">Uncharacterized protein</fullName>
    </submittedName>
</protein>
<sequence length="87" mass="9951">MEVDAIKPYLCPNCKTNRSRFNLIEQEAKAIKVNPRTGELDQTYSSENMDPFHMAYQGPQRKVQCGACGLIEEEKSFIAFAEHNQLK</sequence>
<gene>
    <name evidence="1" type="ORF">SAMN04487936_11723</name>
</gene>
<dbReference type="AlphaFoldDB" id="A0A1I4AEY2"/>
<organism evidence="1 2">
    <name type="scientific">Halobacillus dabanensis</name>
    <dbReference type="NCBI Taxonomy" id="240302"/>
    <lineage>
        <taxon>Bacteria</taxon>
        <taxon>Bacillati</taxon>
        <taxon>Bacillota</taxon>
        <taxon>Bacilli</taxon>
        <taxon>Bacillales</taxon>
        <taxon>Bacillaceae</taxon>
        <taxon>Halobacillus</taxon>
    </lineage>
</organism>
<name>A0A1I4AEY2_HALDA</name>
<accession>A0A1I4AEY2</accession>
<evidence type="ECO:0000313" key="1">
    <source>
        <dbReference type="EMBL" id="SFK54336.1"/>
    </source>
</evidence>